<accession>A0AA39V5M1</accession>
<feature type="compositionally biased region" description="Polar residues" evidence="1">
    <location>
        <begin position="432"/>
        <end position="441"/>
    </location>
</feature>
<evidence type="ECO:0000256" key="2">
    <source>
        <dbReference type="SAM" id="Phobius"/>
    </source>
</evidence>
<dbReference type="EMBL" id="JAUEPU010000001">
    <property type="protein sequence ID" value="KAK0506670.1"/>
    <property type="molecule type" value="Genomic_DNA"/>
</dbReference>
<evidence type="ECO:0000256" key="1">
    <source>
        <dbReference type="SAM" id="MobiDB-lite"/>
    </source>
</evidence>
<keyword evidence="5" id="KW-1185">Reference proteome</keyword>
<organism evidence="4 5">
    <name type="scientific">Armillaria luteobubalina</name>
    <dbReference type="NCBI Taxonomy" id="153913"/>
    <lineage>
        <taxon>Eukaryota</taxon>
        <taxon>Fungi</taxon>
        <taxon>Dikarya</taxon>
        <taxon>Basidiomycota</taxon>
        <taxon>Agaricomycotina</taxon>
        <taxon>Agaricomycetes</taxon>
        <taxon>Agaricomycetidae</taxon>
        <taxon>Agaricales</taxon>
        <taxon>Marasmiineae</taxon>
        <taxon>Physalacriaceae</taxon>
        <taxon>Armillaria</taxon>
    </lineage>
</organism>
<feature type="transmembrane region" description="Helical" evidence="2">
    <location>
        <begin position="197"/>
        <end position="222"/>
    </location>
</feature>
<name>A0AA39V5M1_9AGAR</name>
<feature type="region of interest" description="Disordered" evidence="1">
    <location>
        <begin position="325"/>
        <end position="477"/>
    </location>
</feature>
<feature type="signal peptide" evidence="3">
    <location>
        <begin position="1"/>
        <end position="23"/>
    </location>
</feature>
<dbReference type="AlphaFoldDB" id="A0AA39V5M1"/>
<dbReference type="Proteomes" id="UP001175228">
    <property type="component" value="Unassembled WGS sequence"/>
</dbReference>
<reference evidence="4" key="1">
    <citation type="submission" date="2023-06" db="EMBL/GenBank/DDBJ databases">
        <authorList>
            <consortium name="Lawrence Berkeley National Laboratory"/>
            <person name="Ahrendt S."/>
            <person name="Sahu N."/>
            <person name="Indic B."/>
            <person name="Wong-Bajracharya J."/>
            <person name="Merenyi Z."/>
            <person name="Ke H.-M."/>
            <person name="Monk M."/>
            <person name="Kocsube S."/>
            <person name="Drula E."/>
            <person name="Lipzen A."/>
            <person name="Balint B."/>
            <person name="Henrissat B."/>
            <person name="Andreopoulos B."/>
            <person name="Martin F.M."/>
            <person name="Harder C.B."/>
            <person name="Rigling D."/>
            <person name="Ford K.L."/>
            <person name="Foster G.D."/>
            <person name="Pangilinan J."/>
            <person name="Papanicolaou A."/>
            <person name="Barry K."/>
            <person name="LaButti K."/>
            <person name="Viragh M."/>
            <person name="Koriabine M."/>
            <person name="Yan M."/>
            <person name="Riley R."/>
            <person name="Champramary S."/>
            <person name="Plett K.L."/>
            <person name="Tsai I.J."/>
            <person name="Slot J."/>
            <person name="Sipos G."/>
            <person name="Plett J."/>
            <person name="Nagy L.G."/>
            <person name="Grigoriev I.V."/>
        </authorList>
    </citation>
    <scope>NUCLEOTIDE SEQUENCE</scope>
    <source>
        <strain evidence="4">HWK02</strain>
    </source>
</reference>
<feature type="compositionally biased region" description="Polar residues" evidence="1">
    <location>
        <begin position="391"/>
        <end position="414"/>
    </location>
</feature>
<evidence type="ECO:0000313" key="4">
    <source>
        <dbReference type="EMBL" id="KAK0506670.1"/>
    </source>
</evidence>
<feature type="chain" id="PRO_5041278901" evidence="3">
    <location>
        <begin position="24"/>
        <end position="477"/>
    </location>
</feature>
<keyword evidence="2" id="KW-0812">Transmembrane</keyword>
<gene>
    <name evidence="4" type="ORF">EDD18DRAFT_1097917</name>
</gene>
<sequence>MLFRRHLLRLSWWSLCLLTSSAALVSRGPQSNATCTSDYTWADNAEELSPCYVLAYVLTPCIGTDTYNVFPLDNDTHYDRPGDNAITVTPCSCSWAAYNLFSACTACQSGSHSLWGWAAYKANCGNNLSTTTFFPYDEGYTLPATASIPYWAAQDPSTWNNGEFDSAQAKILSLEGHADLNGSSTDTNNESGSSTPVGAIVGGVVGGVIAVAVTAVVAFFLFRRYRRRRVPRILESRPGHFRSQSDLTQKSGTAMLYNDSLSHRPSTPITQAPHTILSHSGEGTALSYFGSAHGSSAFMSPPTSPTRQLMSPQPMVMNPEDIIHPFTATPLTSPPSSLVDRKGGGVADLSYTHHQRPSVTSMDPISSGHSATNSESASRPRINPPAYSMYQDASPNLHQTLDGTGTPSRAQTPSRGYRSEKRSQEVAPPWSPVSSSMQVRNTESRSHSPGPGEFDNTTNATIPSNGAPSDIDVSRIA</sequence>
<keyword evidence="3" id="KW-0732">Signal</keyword>
<feature type="compositionally biased region" description="Polar residues" evidence="1">
    <location>
        <begin position="455"/>
        <end position="467"/>
    </location>
</feature>
<feature type="compositionally biased region" description="Polar residues" evidence="1">
    <location>
        <begin position="357"/>
        <end position="377"/>
    </location>
</feature>
<keyword evidence="2" id="KW-0472">Membrane</keyword>
<keyword evidence="2" id="KW-1133">Transmembrane helix</keyword>
<dbReference type="Gene3D" id="1.20.5.510">
    <property type="entry name" value="Single helix bin"/>
    <property type="match status" value="1"/>
</dbReference>
<proteinExistence type="predicted"/>
<evidence type="ECO:0000313" key="5">
    <source>
        <dbReference type="Proteomes" id="UP001175228"/>
    </source>
</evidence>
<comment type="caution">
    <text evidence="4">The sequence shown here is derived from an EMBL/GenBank/DDBJ whole genome shotgun (WGS) entry which is preliminary data.</text>
</comment>
<protein>
    <submittedName>
        <fullName evidence="4">Uncharacterized protein</fullName>
    </submittedName>
</protein>
<evidence type="ECO:0000256" key="3">
    <source>
        <dbReference type="SAM" id="SignalP"/>
    </source>
</evidence>